<organism evidence="1 2">
    <name type="scientific">Larimichthys crocea</name>
    <name type="common">Large yellow croaker</name>
    <name type="synonym">Pseudosciaena crocea</name>
    <dbReference type="NCBI Taxonomy" id="215358"/>
    <lineage>
        <taxon>Eukaryota</taxon>
        <taxon>Metazoa</taxon>
        <taxon>Chordata</taxon>
        <taxon>Craniata</taxon>
        <taxon>Vertebrata</taxon>
        <taxon>Euteleostomi</taxon>
        <taxon>Actinopterygii</taxon>
        <taxon>Neopterygii</taxon>
        <taxon>Teleostei</taxon>
        <taxon>Neoteleostei</taxon>
        <taxon>Acanthomorphata</taxon>
        <taxon>Eupercaria</taxon>
        <taxon>Sciaenidae</taxon>
        <taxon>Larimichthys</taxon>
    </lineage>
</organism>
<dbReference type="EMBL" id="CM011682">
    <property type="protein sequence ID" value="TMS14840.1"/>
    <property type="molecule type" value="Genomic_DNA"/>
</dbReference>
<dbReference type="Proteomes" id="UP000793456">
    <property type="component" value="Chromosome IX"/>
</dbReference>
<sequence length="534" mass="61055">MVNVHAVSTSGQSQHSPELRIVLIGGRELHGNPSNKSATGNIILGKTVFDTSRRTAQSVVRQEEVHGRQVTVVDTPGWWWHYPRENTPELDQIEIRNSVHLCPPGPHAFLLVIPVGIVFPRIFKPALKEHLELFNERVFCRTIVLFTTDAPCSNKHLKDEIRMWPELQWLLRQCGNQKHVLDISKKQDSTQVINLFKKIEAMVAENASSHYSIDSARGNVLREKIEAIAEGALRRVAAVQAKRRRLRALIEGPHAVLLVVSLTSAFNASYQRAVLEHMSLFSDKVWKHTLVLFTKADWLGVKTVEERIESEEGLQWLVEKCGNMYHVLGHTNHDGEAQVTELLEKIEEMWAGNEDPHYEVDPDPCRADRGKENSLEPWERQQITDFRVVLVGKKESGKSMVGNKILFEELFDTAWMKKEFQDQKINKMCMKHQGNVAGVHISVVEAPGWLTDTVTLDWAKSEVLRSVSMCAPGPHVFLLVIPISKAFTEKDRKALVDLLMPFGERVWRHCMVLFTWKDWLNERSIEEHITSRRP</sequence>
<reference evidence="1" key="1">
    <citation type="submission" date="2018-11" db="EMBL/GenBank/DDBJ databases">
        <title>The sequence and de novo assembly of Larimichthys crocea genome using PacBio and Hi-C technologies.</title>
        <authorList>
            <person name="Xu P."/>
            <person name="Chen B."/>
            <person name="Zhou Z."/>
            <person name="Ke Q."/>
            <person name="Wu Y."/>
            <person name="Bai H."/>
            <person name="Pu F."/>
        </authorList>
    </citation>
    <scope>NUCLEOTIDE SEQUENCE</scope>
    <source>
        <tissue evidence="1">Muscle</tissue>
    </source>
</reference>
<protein>
    <submittedName>
        <fullName evidence="1">Uncharacterized protein</fullName>
    </submittedName>
</protein>
<gene>
    <name evidence="1" type="ORF">E3U43_021302</name>
</gene>
<comment type="caution">
    <text evidence="1">The sequence shown here is derived from an EMBL/GenBank/DDBJ whole genome shotgun (WGS) entry which is preliminary data.</text>
</comment>
<keyword evidence="2" id="KW-1185">Reference proteome</keyword>
<accession>A0ACD3R618</accession>
<evidence type="ECO:0000313" key="2">
    <source>
        <dbReference type="Proteomes" id="UP000793456"/>
    </source>
</evidence>
<proteinExistence type="predicted"/>
<evidence type="ECO:0000313" key="1">
    <source>
        <dbReference type="EMBL" id="TMS14840.1"/>
    </source>
</evidence>
<name>A0ACD3R618_LARCR</name>